<evidence type="ECO:0000313" key="4">
    <source>
        <dbReference type="Proteomes" id="UP000501753"/>
    </source>
</evidence>
<evidence type="ECO:0000313" key="3">
    <source>
        <dbReference type="Proteomes" id="UP000271291"/>
    </source>
</evidence>
<gene>
    <name evidence="2" type="ORF">DDJ31_39095</name>
    <name evidence="1" type="ORF">ELQ87_00265</name>
</gene>
<dbReference type="Proteomes" id="UP000271291">
    <property type="component" value="Chromosome"/>
</dbReference>
<dbReference type="KEGG" id="sgd:ELQ87_00265"/>
<dbReference type="OrthoDB" id="4300211at2"/>
<dbReference type="RefSeq" id="WP_127175821.1">
    <property type="nucleotide sequence ID" value="NZ_CP029078.1"/>
</dbReference>
<protein>
    <submittedName>
        <fullName evidence="1">Uncharacterized protein</fullName>
    </submittedName>
</protein>
<dbReference type="EMBL" id="CP034687">
    <property type="protein sequence ID" value="AZS82905.1"/>
    <property type="molecule type" value="Genomic_DNA"/>
</dbReference>
<evidence type="ECO:0000313" key="1">
    <source>
        <dbReference type="EMBL" id="AZS82905.1"/>
    </source>
</evidence>
<name>A0A3S9Z577_STRGD</name>
<accession>A0A3S9Z577</accession>
<dbReference type="EMBL" id="CP029078">
    <property type="protein sequence ID" value="QCN90245.1"/>
    <property type="molecule type" value="Genomic_DNA"/>
</dbReference>
<keyword evidence="4" id="KW-1185">Reference proteome</keyword>
<sequence>MYLVHLTIAIRGGTSLPADIKQVLETNAPDVLEHVSVHSRARPHLAISLFLRAASLDEAEKTAEQIWERAVTACPRLAEWTLLSAEVPLLPYDLE</sequence>
<dbReference type="AlphaFoldDB" id="A0A3S9Z577"/>
<reference evidence="2 4" key="1">
    <citation type="submission" date="2018-04" db="EMBL/GenBank/DDBJ databases">
        <title>Complete genome sequences of Streptomyces griseoviridis K61 and characterization of antagonistic properties of biological control agents.</title>
        <authorList>
            <person name="Mariita R.M."/>
            <person name="Sello J.K."/>
        </authorList>
    </citation>
    <scope>NUCLEOTIDE SEQUENCE [LARGE SCALE GENOMIC DNA]</scope>
    <source>
        <strain evidence="2 4">K61</strain>
    </source>
</reference>
<dbReference type="Proteomes" id="UP000501753">
    <property type="component" value="Chromosome"/>
</dbReference>
<reference evidence="1 3" key="2">
    <citation type="submission" date="2018-12" db="EMBL/GenBank/DDBJ databases">
        <title>Streptomyces griseoviridis F1-27 complete genome.</title>
        <authorList>
            <person name="Mariita R.M."/>
            <person name="Sello J.K."/>
        </authorList>
    </citation>
    <scope>NUCLEOTIDE SEQUENCE [LARGE SCALE GENOMIC DNA]</scope>
    <source>
        <strain evidence="1 3">F1-27</strain>
    </source>
</reference>
<organism evidence="1 3">
    <name type="scientific">Streptomyces griseoviridis</name>
    <dbReference type="NCBI Taxonomy" id="45398"/>
    <lineage>
        <taxon>Bacteria</taxon>
        <taxon>Bacillati</taxon>
        <taxon>Actinomycetota</taxon>
        <taxon>Actinomycetes</taxon>
        <taxon>Kitasatosporales</taxon>
        <taxon>Streptomycetaceae</taxon>
        <taxon>Streptomyces</taxon>
    </lineage>
</organism>
<evidence type="ECO:0000313" key="2">
    <source>
        <dbReference type="EMBL" id="QCN90245.1"/>
    </source>
</evidence>
<proteinExistence type="predicted"/>